<keyword evidence="5 7" id="KW-0472">Membrane</keyword>
<dbReference type="PANTHER" id="PTHR45651:SF11">
    <property type="entry name" value="CYCLIC NUCLEOTIDE-GATED ION CHANNEL 20, CHLOROPLASTIC-RELATED"/>
    <property type="match status" value="1"/>
</dbReference>
<dbReference type="EMBL" id="JAAWWB010000024">
    <property type="protein sequence ID" value="KAG6752809.1"/>
    <property type="molecule type" value="Genomic_DNA"/>
</dbReference>
<comment type="subcellular location">
    <subcellularLocation>
        <location evidence="1">Membrane</location>
        <topology evidence="1">Multi-pass membrane protein</topology>
    </subcellularLocation>
</comment>
<keyword evidence="6" id="KW-0813">Transport</keyword>
<keyword evidence="3 7" id="KW-0812">Transmembrane</keyword>
<protein>
    <recommendedName>
        <fullName evidence="8">Cyclic nucleotide-binding domain-containing protein</fullName>
    </recommendedName>
</protein>
<evidence type="ECO:0000313" key="10">
    <source>
        <dbReference type="Proteomes" id="UP000886885"/>
    </source>
</evidence>
<keyword evidence="6" id="KW-0406">Ion transport</keyword>
<dbReference type="CDD" id="cd00038">
    <property type="entry name" value="CAP_ED"/>
    <property type="match status" value="1"/>
</dbReference>
<keyword evidence="4 7" id="KW-1133">Transmembrane helix</keyword>
<dbReference type="GO" id="GO:0016020">
    <property type="term" value="C:membrane"/>
    <property type="evidence" value="ECO:0007669"/>
    <property type="project" value="UniProtKB-SubCell"/>
</dbReference>
<gene>
    <name evidence="9" type="ORF">POTOM_042847</name>
</gene>
<dbReference type="Proteomes" id="UP000886885">
    <property type="component" value="Chromosome 12D"/>
</dbReference>
<keyword evidence="10" id="KW-1185">Reference proteome</keyword>
<feature type="transmembrane region" description="Helical" evidence="7">
    <location>
        <begin position="422"/>
        <end position="445"/>
    </location>
</feature>
<feature type="transmembrane region" description="Helical" evidence="7">
    <location>
        <begin position="222"/>
        <end position="242"/>
    </location>
</feature>
<proteinExistence type="inferred from homology"/>
<evidence type="ECO:0000259" key="8">
    <source>
        <dbReference type="PROSITE" id="PS50042"/>
    </source>
</evidence>
<organism evidence="9 10">
    <name type="scientific">Populus tomentosa</name>
    <name type="common">Chinese white poplar</name>
    <dbReference type="NCBI Taxonomy" id="118781"/>
    <lineage>
        <taxon>Eukaryota</taxon>
        <taxon>Viridiplantae</taxon>
        <taxon>Streptophyta</taxon>
        <taxon>Embryophyta</taxon>
        <taxon>Tracheophyta</taxon>
        <taxon>Spermatophyta</taxon>
        <taxon>Magnoliopsida</taxon>
        <taxon>eudicotyledons</taxon>
        <taxon>Gunneridae</taxon>
        <taxon>Pentapetalae</taxon>
        <taxon>rosids</taxon>
        <taxon>fabids</taxon>
        <taxon>Malpighiales</taxon>
        <taxon>Salicaceae</taxon>
        <taxon>Saliceae</taxon>
        <taxon>Populus</taxon>
    </lineage>
</organism>
<dbReference type="GO" id="GO:0005216">
    <property type="term" value="F:monoatomic ion channel activity"/>
    <property type="evidence" value="ECO:0007669"/>
    <property type="project" value="InterPro"/>
</dbReference>
<feature type="transmembrane region" description="Helical" evidence="7">
    <location>
        <begin position="294"/>
        <end position="315"/>
    </location>
</feature>
<evidence type="ECO:0000256" key="4">
    <source>
        <dbReference type="ARBA" id="ARBA00022989"/>
    </source>
</evidence>
<feature type="domain" description="Cyclic nucleotide-binding" evidence="8">
    <location>
        <begin position="530"/>
        <end position="598"/>
    </location>
</feature>
<evidence type="ECO:0000256" key="1">
    <source>
        <dbReference type="ARBA" id="ARBA00004141"/>
    </source>
</evidence>
<comment type="similarity">
    <text evidence="2">Belongs to the cyclic nucleotide-gated cation channel (TC 1.A.1.5) family.</text>
</comment>
<dbReference type="Pfam" id="PF00520">
    <property type="entry name" value="Ion_trans"/>
    <property type="match status" value="1"/>
</dbReference>
<evidence type="ECO:0000256" key="2">
    <source>
        <dbReference type="ARBA" id="ARBA00010486"/>
    </source>
</evidence>
<accession>A0A8X8CF81</accession>
<evidence type="ECO:0000256" key="5">
    <source>
        <dbReference type="ARBA" id="ARBA00023136"/>
    </source>
</evidence>
<dbReference type="PROSITE" id="PS50042">
    <property type="entry name" value="CNMP_BINDING_3"/>
    <property type="match status" value="1"/>
</dbReference>
<keyword evidence="6" id="KW-0407">Ion channel</keyword>
<name>A0A8X8CF81_POPTO</name>
<reference evidence="9" key="1">
    <citation type="journal article" date="2020" name="bioRxiv">
        <title>Hybrid origin of Populus tomentosa Carr. identified through genome sequencing and phylogenomic analysis.</title>
        <authorList>
            <person name="An X."/>
            <person name="Gao K."/>
            <person name="Chen Z."/>
            <person name="Li J."/>
            <person name="Yang X."/>
            <person name="Yang X."/>
            <person name="Zhou J."/>
            <person name="Guo T."/>
            <person name="Zhao T."/>
            <person name="Huang S."/>
            <person name="Miao D."/>
            <person name="Khan W.U."/>
            <person name="Rao P."/>
            <person name="Ye M."/>
            <person name="Lei B."/>
            <person name="Liao W."/>
            <person name="Wang J."/>
            <person name="Ji L."/>
            <person name="Li Y."/>
            <person name="Guo B."/>
            <person name="Mustafa N.S."/>
            <person name="Li S."/>
            <person name="Yun Q."/>
            <person name="Keller S.R."/>
            <person name="Mao J."/>
            <person name="Zhang R."/>
            <person name="Strauss S.H."/>
        </authorList>
    </citation>
    <scope>NUCLEOTIDE SEQUENCE</scope>
    <source>
        <strain evidence="9">GM15</strain>
        <tissue evidence="9">Leaf</tissue>
    </source>
</reference>
<evidence type="ECO:0000313" key="9">
    <source>
        <dbReference type="EMBL" id="KAG6752809.1"/>
    </source>
</evidence>
<comment type="caution">
    <text evidence="9">The sequence shown here is derived from an EMBL/GenBank/DDBJ whole genome shotgun (WGS) entry which is preliminary data.</text>
</comment>
<dbReference type="InterPro" id="IPR000595">
    <property type="entry name" value="cNMP-bd_dom"/>
</dbReference>
<dbReference type="OrthoDB" id="421226at2759"/>
<evidence type="ECO:0000256" key="3">
    <source>
        <dbReference type="ARBA" id="ARBA00022692"/>
    </source>
</evidence>
<dbReference type="InterPro" id="IPR005821">
    <property type="entry name" value="Ion_trans_dom"/>
</dbReference>
<evidence type="ECO:0000256" key="7">
    <source>
        <dbReference type="SAM" id="Phobius"/>
    </source>
</evidence>
<sequence length="718" mass="82289">MADHENDDVSMLSDTHPKLVDEDVDSRFSPFLSRNQSASISIPMNSMESYGFETNLGGYTGPLHSERKAPMVQMRGPLYNNRNTENLFLANHGVTARKKVEPKPERCQSFKGMDPSGWDDMYTDTNAHLMRSGQLGMCNDPYCTTCPSYYDSKDSRENNCIVIDWPMTKTIVVFRSLTDLIYLLNILLQFRLAYVAPESRVVGAGELVDHPKKIAKHYLKGCFFIDLFVVLPLPQIIILKVLPEGLGNFGANNAKNLLRVAVLVQYIPRLWRFIPLLIGQSPTGFIFETALANFFINLFTFVLAGHIVGSCWYLLGLQRVNQCLRDACHYTGFRDECMKFIDCGRGDANEEYGSYPNWAIWTQNPNASNCFQTSGPPNGFDYGIYVKAVNLTGEKIITRYIYSLFWGFLQISTLAGNQVPSYFIWEVLFTMAIVGLGLLLFAFLIGNMQNFLQSLGRRRSEMSLRRRDVEQWMRHRRLPQELRRRVLEAERYHWAATRGVNEGMLMENLPEDLQRDIRRHLFELVKKVWIFNLMDDHVLDVVREKLKQKIYIKGSEIFYVGGLVKKMVFIVRGKLESIGHDGTVVALCEGNVCGEELLTWFLEHSSVSKEHEHEHGILVLTTDGRRIKTSGQRLISSRTARCLTNVEAFSLSATDLEEVTSVFARNLRNPLVQGAIRYQSPYWRARAATLIQVAWRYRQKRLKHSKSFQSNHSSNSRV</sequence>
<evidence type="ECO:0000256" key="6">
    <source>
        <dbReference type="ARBA" id="ARBA00023303"/>
    </source>
</evidence>
<dbReference type="AlphaFoldDB" id="A0A8X8CF81"/>
<dbReference type="PANTHER" id="PTHR45651">
    <property type="entry name" value="CYCLIC NUCLEOTIDE-GATED ION CHANNEL 15-RELATED-RELATED"/>
    <property type="match status" value="1"/>
</dbReference>